<keyword evidence="1" id="KW-1133">Transmembrane helix</keyword>
<accession>A0ABT9U6M6</accession>
<reference evidence="2 3" key="1">
    <citation type="submission" date="2023-07" db="EMBL/GenBank/DDBJ databases">
        <title>Sorghum-associated microbial communities from plants grown in Nebraska, USA.</title>
        <authorList>
            <person name="Schachtman D."/>
        </authorList>
    </citation>
    <scope>NUCLEOTIDE SEQUENCE [LARGE SCALE GENOMIC DNA]</scope>
    <source>
        <strain evidence="2 3">CC482</strain>
    </source>
</reference>
<dbReference type="RefSeq" id="WP_307206806.1">
    <property type="nucleotide sequence ID" value="NZ_JAUSST010000003.1"/>
</dbReference>
<sequence length="185" mass="20798">MMTKQSYMNELDRLLRNVSEEQRKEWLYDYYLHFEQAAQNGRSEEEAALELGDPRQIAGELLLGYRVEQAESSKNYRGLSRAVFATVSLGLFNLIFIIGPYVALAAVLLSLWAVAAAIAVAGLATIVDSFWVETFTKPQALSLALICWALSILLAIGLKFLTSKFYAMTLKYLKFNTRVVRGNSK</sequence>
<keyword evidence="1" id="KW-0812">Transmembrane</keyword>
<keyword evidence="3" id="KW-1185">Reference proteome</keyword>
<organism evidence="2 3">
    <name type="scientific">Paenibacillus harenae</name>
    <dbReference type="NCBI Taxonomy" id="306543"/>
    <lineage>
        <taxon>Bacteria</taxon>
        <taxon>Bacillati</taxon>
        <taxon>Bacillota</taxon>
        <taxon>Bacilli</taxon>
        <taxon>Bacillales</taxon>
        <taxon>Paenibacillaceae</taxon>
        <taxon>Paenibacillus</taxon>
    </lineage>
</organism>
<feature type="transmembrane region" description="Helical" evidence="1">
    <location>
        <begin position="143"/>
        <end position="162"/>
    </location>
</feature>
<protein>
    <submittedName>
        <fullName evidence="2">Membrane protein</fullName>
    </submittedName>
</protein>
<comment type="caution">
    <text evidence="2">The sequence shown here is derived from an EMBL/GenBank/DDBJ whole genome shotgun (WGS) entry which is preliminary data.</text>
</comment>
<feature type="transmembrane region" description="Helical" evidence="1">
    <location>
        <begin position="109"/>
        <end position="131"/>
    </location>
</feature>
<evidence type="ECO:0000313" key="3">
    <source>
        <dbReference type="Proteomes" id="UP001229346"/>
    </source>
</evidence>
<keyword evidence="1" id="KW-0472">Membrane</keyword>
<evidence type="ECO:0000313" key="2">
    <source>
        <dbReference type="EMBL" id="MDQ0115292.1"/>
    </source>
</evidence>
<evidence type="ECO:0000256" key="1">
    <source>
        <dbReference type="SAM" id="Phobius"/>
    </source>
</evidence>
<feature type="transmembrane region" description="Helical" evidence="1">
    <location>
        <begin position="82"/>
        <end position="103"/>
    </location>
</feature>
<name>A0ABT9U6M6_PAEHA</name>
<dbReference type="Proteomes" id="UP001229346">
    <property type="component" value="Unassembled WGS sequence"/>
</dbReference>
<dbReference type="Pfam" id="PF22564">
    <property type="entry name" value="HAAS"/>
    <property type="match status" value="1"/>
</dbReference>
<dbReference type="EMBL" id="JAUSSU010000010">
    <property type="protein sequence ID" value="MDQ0115292.1"/>
    <property type="molecule type" value="Genomic_DNA"/>
</dbReference>
<proteinExistence type="predicted"/>
<gene>
    <name evidence="2" type="ORF">J2T15_004750</name>
</gene>